<feature type="region of interest" description="Disordered" evidence="1">
    <location>
        <begin position="314"/>
        <end position="357"/>
    </location>
</feature>
<dbReference type="CDD" id="cd14273">
    <property type="entry name" value="UBA_TAP-C_like"/>
    <property type="match status" value="1"/>
</dbReference>
<dbReference type="EMBL" id="DS268573">
    <property type="protein sequence ID" value="EFO91036.1"/>
    <property type="molecule type" value="Genomic_DNA"/>
</dbReference>
<feature type="domain" description="UBX" evidence="2">
    <location>
        <begin position="353"/>
        <end position="432"/>
    </location>
</feature>
<dbReference type="SUPFAM" id="SSF54236">
    <property type="entry name" value="Ubiquitin-like"/>
    <property type="match status" value="1"/>
</dbReference>
<dbReference type="InParanoid" id="E3NA94"/>
<dbReference type="GO" id="GO:0043130">
    <property type="term" value="F:ubiquitin binding"/>
    <property type="evidence" value="ECO:0007669"/>
    <property type="project" value="TreeGrafter"/>
</dbReference>
<sequence length="435" mass="50434">MSAVIQSLSRAEQVTLRHFKEMTNATDNDASISLLRECSWDLDSACEKFCMNISSSPEPVSEDSEDSDDENEDYQDDYFIDISDCDHISTSPAPSAGKLFPQEFENVEEALRFFVEKYEQKYCTQGSVPPFFMENLKNAMDLARRVNKPIALFLTNTKSVGMNIFCDQVMGNRSVLDTLRANYVIFPYDVTESHHLARLITDLQSANLHDIISIISDFTISLPESFPLLVSLTRHNGKFEMTNYCQSSDSSDSTLAKLYGAIEEHRIANRDQEEILRERREREEIRRLQEKEYQESLAADIAKIEKLKQEKEAKRQEEARRQQEMEDESRLKAEEFQRQKSLADTLPTEPSPQDPNILHVKFRLPEGKQLLRRFRQVETIQVLVNYLSSQGFPADKFKFFNSDFPKKNVMEKFSMENSFGDAKWPVREQIFVEEI</sequence>
<dbReference type="SMART" id="SM00594">
    <property type="entry name" value="UAS"/>
    <property type="match status" value="1"/>
</dbReference>
<dbReference type="STRING" id="31234.E3NA94"/>
<name>E3NA94_CAERE</name>
<dbReference type="InterPro" id="IPR001012">
    <property type="entry name" value="UBX_dom"/>
</dbReference>
<dbReference type="InterPro" id="IPR050730">
    <property type="entry name" value="UBX_domain-protein"/>
</dbReference>
<dbReference type="Pfam" id="PF00789">
    <property type="entry name" value="UBX"/>
    <property type="match status" value="1"/>
</dbReference>
<proteinExistence type="predicted"/>
<dbReference type="Gene3D" id="1.10.8.10">
    <property type="entry name" value="DNA helicase RuvA subunit, C-terminal domain"/>
    <property type="match status" value="1"/>
</dbReference>
<dbReference type="PANTHER" id="PTHR23322:SF96">
    <property type="entry name" value="FAS-ASSOCIATED FACTOR 1"/>
    <property type="match status" value="1"/>
</dbReference>
<dbReference type="CTD" id="9805194"/>
<dbReference type="InterPro" id="IPR036249">
    <property type="entry name" value="Thioredoxin-like_sf"/>
</dbReference>
<organism evidence="4">
    <name type="scientific">Caenorhabditis remanei</name>
    <name type="common">Caenorhabditis vulgaris</name>
    <dbReference type="NCBI Taxonomy" id="31234"/>
    <lineage>
        <taxon>Eukaryota</taxon>
        <taxon>Metazoa</taxon>
        <taxon>Ecdysozoa</taxon>
        <taxon>Nematoda</taxon>
        <taxon>Chromadorea</taxon>
        <taxon>Rhabditida</taxon>
        <taxon>Rhabditina</taxon>
        <taxon>Rhabditomorpha</taxon>
        <taxon>Rhabditoidea</taxon>
        <taxon>Rhabditidae</taxon>
        <taxon>Peloderinae</taxon>
        <taxon>Caenorhabditis</taxon>
    </lineage>
</organism>
<evidence type="ECO:0000313" key="3">
    <source>
        <dbReference type="EMBL" id="EFO91036.1"/>
    </source>
</evidence>
<dbReference type="Pfam" id="PF14555">
    <property type="entry name" value="UBA_4"/>
    <property type="match status" value="1"/>
</dbReference>
<feature type="compositionally biased region" description="Basic and acidic residues" evidence="1">
    <location>
        <begin position="314"/>
        <end position="338"/>
    </location>
</feature>
<dbReference type="GO" id="GO:0005783">
    <property type="term" value="C:endoplasmic reticulum"/>
    <property type="evidence" value="ECO:0007669"/>
    <property type="project" value="TreeGrafter"/>
</dbReference>
<dbReference type="OrthoDB" id="1920064at2759"/>
<evidence type="ECO:0000313" key="4">
    <source>
        <dbReference type="Proteomes" id="UP000008281"/>
    </source>
</evidence>
<dbReference type="Gene3D" id="3.40.30.10">
    <property type="entry name" value="Glutaredoxin"/>
    <property type="match status" value="1"/>
</dbReference>
<dbReference type="Gene3D" id="3.10.20.90">
    <property type="entry name" value="Phosphatidylinositol 3-kinase Catalytic Subunit, Chain A, domain 1"/>
    <property type="match status" value="1"/>
</dbReference>
<dbReference type="AlphaFoldDB" id="E3NA94"/>
<dbReference type="SUPFAM" id="SSF52833">
    <property type="entry name" value="Thioredoxin-like"/>
    <property type="match status" value="1"/>
</dbReference>
<reference evidence="3" key="1">
    <citation type="submission" date="2007-07" db="EMBL/GenBank/DDBJ databases">
        <title>PCAP assembly of the Caenorhabditis remanei genome.</title>
        <authorList>
            <consortium name="The Caenorhabditis remanei Sequencing Consortium"/>
            <person name="Wilson R.K."/>
        </authorList>
    </citation>
    <scope>NUCLEOTIDE SEQUENCE [LARGE SCALE GENOMIC DNA]</scope>
    <source>
        <strain evidence="3">PB4641</strain>
    </source>
</reference>
<protein>
    <recommendedName>
        <fullName evidence="2">UBX domain-containing protein</fullName>
    </recommendedName>
</protein>
<dbReference type="RefSeq" id="XP_003094687.2">
    <property type="nucleotide sequence ID" value="XM_003094639.2"/>
</dbReference>
<dbReference type="KEGG" id="crq:GCK72_003391"/>
<evidence type="ECO:0000256" key="1">
    <source>
        <dbReference type="SAM" id="MobiDB-lite"/>
    </source>
</evidence>
<dbReference type="Pfam" id="PF21021">
    <property type="entry name" value="FAF1"/>
    <property type="match status" value="1"/>
</dbReference>
<dbReference type="HOGENOM" id="CLU_034590_0_0_1"/>
<accession>E3NA94</accession>
<dbReference type="Proteomes" id="UP000008281">
    <property type="component" value="Unassembled WGS sequence"/>
</dbReference>
<evidence type="ECO:0000259" key="2">
    <source>
        <dbReference type="PROSITE" id="PS50033"/>
    </source>
</evidence>
<dbReference type="InterPro" id="IPR049483">
    <property type="entry name" value="FAF1_2-like_UAS"/>
</dbReference>
<gene>
    <name evidence="3" type="ORF">CRE_25841</name>
</gene>
<dbReference type="GeneID" id="9805194"/>
<keyword evidence="4" id="KW-1185">Reference proteome</keyword>
<dbReference type="GO" id="GO:0005634">
    <property type="term" value="C:nucleus"/>
    <property type="evidence" value="ECO:0007669"/>
    <property type="project" value="TreeGrafter"/>
</dbReference>
<dbReference type="InterPro" id="IPR006577">
    <property type="entry name" value="UAS"/>
</dbReference>
<dbReference type="InterPro" id="IPR029071">
    <property type="entry name" value="Ubiquitin-like_domsf"/>
</dbReference>
<dbReference type="OMA" id="FRLERIC"/>
<dbReference type="GO" id="GO:0036503">
    <property type="term" value="P:ERAD pathway"/>
    <property type="evidence" value="ECO:0007669"/>
    <property type="project" value="TreeGrafter"/>
</dbReference>
<dbReference type="PROSITE" id="PS50033">
    <property type="entry name" value="UBX"/>
    <property type="match status" value="1"/>
</dbReference>
<dbReference type="eggNOG" id="KOG1363">
    <property type="taxonomic scope" value="Eukaryota"/>
</dbReference>
<dbReference type="PANTHER" id="PTHR23322">
    <property type="entry name" value="FAS-ASSOCIATED PROTEIN"/>
    <property type="match status" value="1"/>
</dbReference>